<dbReference type="Proteomes" id="UP000001631">
    <property type="component" value="Unassembled WGS sequence"/>
</dbReference>
<protein>
    <submittedName>
        <fullName evidence="2">Uncharacterized protein</fullName>
    </submittedName>
</protein>
<dbReference type="InParanoid" id="C0NXZ8"/>
<evidence type="ECO:0000313" key="3">
    <source>
        <dbReference type="Proteomes" id="UP000001631"/>
    </source>
</evidence>
<reference evidence="2" key="1">
    <citation type="submission" date="2009-02" db="EMBL/GenBank/DDBJ databases">
        <title>The Genome Sequence of Ajellomyces capsulatus strain G186AR.</title>
        <authorList>
            <consortium name="The Broad Institute Genome Sequencing Platform"/>
            <person name="Champion M."/>
            <person name="Cuomo C."/>
            <person name="Ma L.-J."/>
            <person name="Henn M.R."/>
            <person name="Sil A."/>
            <person name="Goldman B."/>
            <person name="Young S.K."/>
            <person name="Kodira C.D."/>
            <person name="Zeng Q."/>
            <person name="Koehrsen M."/>
            <person name="Alvarado L."/>
            <person name="Berlin A."/>
            <person name="Borenstein D."/>
            <person name="Chen Z."/>
            <person name="Engels R."/>
            <person name="Freedman E."/>
            <person name="Gellesch M."/>
            <person name="Goldberg J."/>
            <person name="Griggs A."/>
            <person name="Gujja S."/>
            <person name="Heiman D."/>
            <person name="Hepburn T."/>
            <person name="Howarth C."/>
            <person name="Jen D."/>
            <person name="Larson L."/>
            <person name="Lewis B."/>
            <person name="Mehta T."/>
            <person name="Park D."/>
            <person name="Pearson M."/>
            <person name="Roberts A."/>
            <person name="Saif S."/>
            <person name="Shea T."/>
            <person name="Shenoy N."/>
            <person name="Sisk P."/>
            <person name="Stolte C."/>
            <person name="Sykes S."/>
            <person name="Walk T."/>
            <person name="White J."/>
            <person name="Yandava C."/>
            <person name="Klein B."/>
            <person name="McEwen J.G."/>
            <person name="Puccia R."/>
            <person name="Goldman G.H."/>
            <person name="Felipe M.S."/>
            <person name="Nino-Vega G."/>
            <person name="San-Blas G."/>
            <person name="Taylor J."/>
            <person name="Mendoza L."/>
            <person name="Galagan J."/>
            <person name="Nusbaum C."/>
            <person name="Birren B."/>
        </authorList>
    </citation>
    <scope>NUCLEOTIDE SEQUENCE</scope>
    <source>
        <strain evidence="2">G186AR</strain>
    </source>
</reference>
<accession>C0NXZ8</accession>
<proteinExistence type="predicted"/>
<feature type="transmembrane region" description="Helical" evidence="1">
    <location>
        <begin position="6"/>
        <end position="27"/>
    </location>
</feature>
<keyword evidence="1" id="KW-1133">Transmembrane helix</keyword>
<dbReference type="GeneID" id="69040808"/>
<dbReference type="EMBL" id="GG663376">
    <property type="protein sequence ID" value="EEH03666.1"/>
    <property type="molecule type" value="Genomic_DNA"/>
</dbReference>
<feature type="transmembrane region" description="Helical" evidence="1">
    <location>
        <begin position="39"/>
        <end position="61"/>
    </location>
</feature>
<dbReference type="HOGENOM" id="CLU_1824765_0_0_1"/>
<keyword evidence="1" id="KW-0472">Membrane</keyword>
<name>C0NXZ8_AJECG</name>
<keyword evidence="3" id="KW-1185">Reference proteome</keyword>
<evidence type="ECO:0000256" key="1">
    <source>
        <dbReference type="SAM" id="Phobius"/>
    </source>
</evidence>
<organism evidence="2 3">
    <name type="scientific">Ajellomyces capsulatus (strain G186AR / H82 / ATCC MYA-2454 / RMSCC 2432)</name>
    <name type="common">Darling's disease fungus</name>
    <name type="synonym">Histoplasma capsulatum</name>
    <dbReference type="NCBI Taxonomy" id="447093"/>
    <lineage>
        <taxon>Eukaryota</taxon>
        <taxon>Fungi</taxon>
        <taxon>Dikarya</taxon>
        <taxon>Ascomycota</taxon>
        <taxon>Pezizomycotina</taxon>
        <taxon>Eurotiomycetes</taxon>
        <taxon>Eurotiomycetidae</taxon>
        <taxon>Onygenales</taxon>
        <taxon>Ajellomycetaceae</taxon>
        <taxon>Histoplasma</taxon>
    </lineage>
</organism>
<dbReference type="AlphaFoldDB" id="C0NXZ8"/>
<dbReference type="RefSeq" id="XP_045284147.1">
    <property type="nucleotide sequence ID" value="XM_045434841.1"/>
</dbReference>
<evidence type="ECO:0000313" key="2">
    <source>
        <dbReference type="EMBL" id="EEH03666.1"/>
    </source>
</evidence>
<sequence>MTSTTIMVTVTQMIVLDALLVLAVMAARQSTSSTVEQPLEQMCPVVGTIITACLAIGTAIYHTAREYTITNHSQLLLLQATREDLSHGFPGSNSMTKSLSGVTTGEAAAKPAMARTREARVIFILSVKDELEEYKMIYGNC</sequence>
<keyword evidence="1" id="KW-0812">Transmembrane</keyword>
<gene>
    <name evidence="2" type="ORF">HCBG_07792</name>
</gene>